<reference evidence="1 2" key="1">
    <citation type="journal article" date="2019" name="Sci. Rep.">
        <title>Orb-weaving spider Araneus ventricosus genome elucidates the spidroin gene catalogue.</title>
        <authorList>
            <person name="Kono N."/>
            <person name="Nakamura H."/>
            <person name="Ohtoshi R."/>
            <person name="Moran D.A.P."/>
            <person name="Shinohara A."/>
            <person name="Yoshida Y."/>
            <person name="Fujiwara M."/>
            <person name="Mori M."/>
            <person name="Tomita M."/>
            <person name="Arakawa K."/>
        </authorList>
    </citation>
    <scope>NUCLEOTIDE SEQUENCE [LARGE SCALE GENOMIC DNA]</scope>
</reference>
<gene>
    <name evidence="1" type="ORF">AVEN_262162_1</name>
</gene>
<sequence length="98" mass="10825">MRRKNSFTICVSEVCLEYNSNIWTTSTYLQVSGENEIVSLSTLAAVKPTKYCPRGTSGKTVPMKVDRKDEQTIFCVEGGGVGADSIPRDVTCRNVDRD</sequence>
<comment type="caution">
    <text evidence="1">The sequence shown here is derived from an EMBL/GenBank/DDBJ whole genome shotgun (WGS) entry which is preliminary data.</text>
</comment>
<evidence type="ECO:0000313" key="1">
    <source>
        <dbReference type="EMBL" id="GBM28403.1"/>
    </source>
</evidence>
<dbReference type="Proteomes" id="UP000499080">
    <property type="component" value="Unassembled WGS sequence"/>
</dbReference>
<dbReference type="AlphaFoldDB" id="A0A4Y2EGX3"/>
<organism evidence="1 2">
    <name type="scientific">Araneus ventricosus</name>
    <name type="common">Orbweaver spider</name>
    <name type="synonym">Epeira ventricosa</name>
    <dbReference type="NCBI Taxonomy" id="182803"/>
    <lineage>
        <taxon>Eukaryota</taxon>
        <taxon>Metazoa</taxon>
        <taxon>Ecdysozoa</taxon>
        <taxon>Arthropoda</taxon>
        <taxon>Chelicerata</taxon>
        <taxon>Arachnida</taxon>
        <taxon>Araneae</taxon>
        <taxon>Araneomorphae</taxon>
        <taxon>Entelegynae</taxon>
        <taxon>Araneoidea</taxon>
        <taxon>Araneidae</taxon>
        <taxon>Araneus</taxon>
    </lineage>
</organism>
<evidence type="ECO:0000313" key="2">
    <source>
        <dbReference type="Proteomes" id="UP000499080"/>
    </source>
</evidence>
<dbReference type="EMBL" id="BGPR01000610">
    <property type="protein sequence ID" value="GBM28403.1"/>
    <property type="molecule type" value="Genomic_DNA"/>
</dbReference>
<name>A0A4Y2EGX3_ARAVE</name>
<protein>
    <submittedName>
        <fullName evidence="1">Uncharacterized protein</fullName>
    </submittedName>
</protein>
<keyword evidence="2" id="KW-1185">Reference proteome</keyword>
<proteinExistence type="predicted"/>
<accession>A0A4Y2EGX3</accession>